<gene>
    <name evidence="3" type="ORF">FCL42_07300</name>
</gene>
<evidence type="ECO:0000256" key="2">
    <source>
        <dbReference type="SAM" id="SignalP"/>
    </source>
</evidence>
<proteinExistence type="predicted"/>
<evidence type="ECO:0000313" key="3">
    <source>
        <dbReference type="EMBL" id="TKB56017.1"/>
    </source>
</evidence>
<accession>A0A4U1BPW5</accession>
<keyword evidence="4" id="KW-1185">Reference proteome</keyword>
<dbReference type="OrthoDB" id="5703905at2"/>
<dbReference type="Proteomes" id="UP000305675">
    <property type="component" value="Unassembled WGS sequence"/>
</dbReference>
<dbReference type="AlphaFoldDB" id="A0A4U1BPW5"/>
<dbReference type="EMBL" id="SWCJ01000004">
    <property type="protein sequence ID" value="TKB56017.1"/>
    <property type="molecule type" value="Genomic_DNA"/>
</dbReference>
<dbReference type="RefSeq" id="WP_136862746.1">
    <property type="nucleotide sequence ID" value="NZ_SWCJ01000004.1"/>
</dbReference>
<feature type="chain" id="PRO_5020455248" evidence="2">
    <location>
        <begin position="24"/>
        <end position="254"/>
    </location>
</feature>
<organism evidence="3 4">
    <name type="scientific">Ferrimonas aestuarii</name>
    <dbReference type="NCBI Taxonomy" id="2569539"/>
    <lineage>
        <taxon>Bacteria</taxon>
        <taxon>Pseudomonadati</taxon>
        <taxon>Pseudomonadota</taxon>
        <taxon>Gammaproteobacteria</taxon>
        <taxon>Alteromonadales</taxon>
        <taxon>Ferrimonadaceae</taxon>
        <taxon>Ferrimonas</taxon>
    </lineage>
</organism>
<feature type="coiled-coil region" evidence="1">
    <location>
        <begin position="63"/>
        <end position="93"/>
    </location>
</feature>
<comment type="caution">
    <text evidence="3">The sequence shown here is derived from an EMBL/GenBank/DDBJ whole genome shotgun (WGS) entry which is preliminary data.</text>
</comment>
<keyword evidence="1" id="KW-0175">Coiled coil</keyword>
<name>A0A4U1BPW5_9GAMM</name>
<dbReference type="Pfam" id="PF11932">
    <property type="entry name" value="DUF3450"/>
    <property type="match status" value="1"/>
</dbReference>
<evidence type="ECO:0000256" key="1">
    <source>
        <dbReference type="SAM" id="Coils"/>
    </source>
</evidence>
<evidence type="ECO:0000313" key="4">
    <source>
        <dbReference type="Proteomes" id="UP000305675"/>
    </source>
</evidence>
<dbReference type="InterPro" id="IPR016866">
    <property type="entry name" value="UCP028069"/>
</dbReference>
<feature type="signal peptide" evidence="2">
    <location>
        <begin position="1"/>
        <end position="23"/>
    </location>
</feature>
<keyword evidence="2" id="KW-0732">Signal</keyword>
<sequence>MLSKSLTYIVLGAMSAHIGFAVASSAELAKLDLLVSQQLQVERATSALQLEAQQTLADNKRLIALYQQEHKALSKALARQQQQQDEVAEKRTELLAAQEVQEQRTQAYEQQLAQGSDFLLGIWPQLPPPISKANHDQWLKLQDNKLGLSERFAAMIDLLTKLEEFDASINLHQGQLMHQGEQWHGEQLFIGLSQAYYRLPNGEGVGVGGVVDGTWAWQSKPEAQAEINRAFEIYQGKQTVEFVTLPLTSVEVQP</sequence>
<reference evidence="3 4" key="1">
    <citation type="submission" date="2019-04" db="EMBL/GenBank/DDBJ databases">
        <authorList>
            <person name="Hwang J.C."/>
        </authorList>
    </citation>
    <scope>NUCLEOTIDE SEQUENCE [LARGE SCALE GENOMIC DNA]</scope>
    <source>
        <strain evidence="3 4">IMCC35002</strain>
    </source>
</reference>
<protein>
    <submittedName>
        <fullName evidence="3">DUF3450 domain-containing protein</fullName>
    </submittedName>
</protein>